<dbReference type="GO" id="GO:0046540">
    <property type="term" value="C:U4/U6 x U5 tri-snRNP complex"/>
    <property type="evidence" value="ECO:0007669"/>
    <property type="project" value="InterPro"/>
</dbReference>
<evidence type="ECO:0000313" key="13">
    <source>
        <dbReference type="Proteomes" id="UP001465755"/>
    </source>
</evidence>
<evidence type="ECO:0000259" key="11">
    <source>
        <dbReference type="Pfam" id="PF08572"/>
    </source>
</evidence>
<feature type="binding site" evidence="8">
    <location>
        <position position="1155"/>
    </location>
    <ligand>
        <name>Fe cation</name>
        <dbReference type="ChEBI" id="CHEBI:24875"/>
        <note>catalytic</note>
    </ligand>
</feature>
<sequence>MSRAQELLLKGSDIKQKLAALKAKQAAAAAAAAALQTLPAAQATQAANAAPLTGVPDPASIRAAAGQRAAALTAAVRPPGAPAHATPVPVKQPQHTLRLDDKGREVDEHGNLVAKSVAAVTSLKVNQKKPEFKRPPPPAQPTGPPKPRPEDFFDPFLGDRPARGLNRRRKGGFEFVQQGRLQKQAETARLKAEYGEDAFRAQAQLARQSGAAAGGGGDPNAVPLGKRMDANAIPLGKRPDATPAAAPLDPIPEIEWWDRPLLIKRESEGGVSHSYGEEDTETLANLNVGAITLYVQHPVKLEPPAEEAPPEAMPLMLTKKEARKMRKQRREEREKEKQELVRQGLLEAPPPKVKLSNMMRVLGTEAVADPTALEAQVRSAMLERQQAHEDRNEARKLTPDERKEKKLAKLAGQAEGQVTVQVAVFHVLSLANSKLQWRVRVNAEELHMTGCAVIAPSCGVIVAEGTAKSQKKYGKYILERLFNKRDDEEVYDRPDNASRLVWRGAVQERGFPDKFLVQSMGSDAAARSFLENRGLAHYWDAAATLATPNNRITSRQGPTPKTMGNRTAERSSTERGSLQVAGVAAVPVADGLSAPGSLPEEAGRSSQSRSDMLKRYRTVDEDSQGYWLTLQHGELPKELSGTYYKNGPCQLELGGQKVTHPFDGHGMVASIAIKDGRAFFRSKFVRSHEYEMEQKHGEFLYAASFGTPTNSTKVPGKMLAITPKNASNTSVVPFRDGILACFESSQPHKLDPHTLSTHGLDTLGGHLKLGVPFETGLSLLDYLGGRALSSLAQQKCPPGGLKLGGDAMLVHIPYCATTKRRIFTSFCISLAPAAAASLAPASLMSSLKAQLPGQRTRYTFWEFDEEDRLVARQDYSLPGYAFVHDIAVTPHHIVLFRNPVDLAQMDMLTGKCAATGAIKFRPDDPLELHIIPRPGGDAPSPNGVSSRSLSDAIACTKIGTAKASFVFHHANAWYDAPSGMLHTDSVCYDSFPETFASSQPYDDFILNTPWDGLPIAQLWRHSMHLPSGQIVRTRLMDKAVEFPAINPTLAGRKHRWVWLTAATSPDKNGPQQALVRYDNNTGSYEQWENGPRYFLDEAVFINRPGADGEDEGWIVCLGFDAAIEQSEFLVFDAAAITAGPITVLALREVLPSGIHGAWHDTYYGP</sequence>
<feature type="compositionally biased region" description="Low complexity" evidence="9">
    <location>
        <begin position="580"/>
        <end position="589"/>
    </location>
</feature>
<dbReference type="Proteomes" id="UP001465755">
    <property type="component" value="Unassembled WGS sequence"/>
</dbReference>
<feature type="compositionally biased region" description="Polar residues" evidence="9">
    <location>
        <begin position="549"/>
        <end position="565"/>
    </location>
</feature>
<dbReference type="Pfam" id="PF08572">
    <property type="entry name" value="PRP3"/>
    <property type="match status" value="1"/>
</dbReference>
<keyword evidence="4 8" id="KW-0479">Metal-binding</keyword>
<evidence type="ECO:0000256" key="5">
    <source>
        <dbReference type="ARBA" id="ARBA00023004"/>
    </source>
</evidence>
<dbReference type="PANTHER" id="PTHR14212">
    <property type="entry name" value="U4/U6-ASSOCIATED RNA SPLICING FACTOR-RELATED"/>
    <property type="match status" value="1"/>
</dbReference>
<dbReference type="GO" id="GO:0016702">
    <property type="term" value="F:oxidoreductase activity, acting on single donors with incorporation of molecular oxygen, incorporation of two atoms of oxygen"/>
    <property type="evidence" value="ECO:0007669"/>
    <property type="project" value="InterPro"/>
</dbReference>
<evidence type="ECO:0000256" key="7">
    <source>
        <dbReference type="ARBA" id="ARBA00023242"/>
    </source>
</evidence>
<name>A0AAW1P6R8_9CHLO</name>
<feature type="region of interest" description="Disordered" evidence="9">
    <location>
        <begin position="549"/>
        <end position="612"/>
    </location>
</feature>
<dbReference type="PANTHER" id="PTHR14212:SF0">
    <property type="entry name" value="U4_U6 SMALL NUCLEAR RIBONUCLEOPROTEIN PRP3"/>
    <property type="match status" value="1"/>
</dbReference>
<dbReference type="InterPro" id="IPR010541">
    <property type="entry name" value="Prp3_C"/>
</dbReference>
<organism evidence="12 13">
    <name type="scientific">Symbiochloris irregularis</name>
    <dbReference type="NCBI Taxonomy" id="706552"/>
    <lineage>
        <taxon>Eukaryota</taxon>
        <taxon>Viridiplantae</taxon>
        <taxon>Chlorophyta</taxon>
        <taxon>core chlorophytes</taxon>
        <taxon>Trebouxiophyceae</taxon>
        <taxon>Trebouxiales</taxon>
        <taxon>Trebouxiaceae</taxon>
        <taxon>Symbiochloris</taxon>
    </lineage>
</organism>
<accession>A0AAW1P6R8</accession>
<feature type="compositionally biased region" description="Pro residues" evidence="9">
    <location>
        <begin position="135"/>
        <end position="146"/>
    </location>
</feature>
<feature type="binding site" evidence="8">
    <location>
        <position position="884"/>
    </location>
    <ligand>
        <name>Fe cation</name>
        <dbReference type="ChEBI" id="CHEBI:24875"/>
        <note>catalytic</note>
    </ligand>
</feature>
<feature type="domain" description="Pre-mRNA-splicing factor 3" evidence="11">
    <location>
        <begin position="157"/>
        <end position="398"/>
    </location>
</feature>
<dbReference type="InterPro" id="IPR004294">
    <property type="entry name" value="Carotenoid_Oase"/>
</dbReference>
<evidence type="ECO:0000256" key="6">
    <source>
        <dbReference type="ARBA" id="ARBA00023187"/>
    </source>
</evidence>
<evidence type="ECO:0000256" key="3">
    <source>
        <dbReference type="ARBA" id="ARBA00022664"/>
    </source>
</evidence>
<comment type="cofactor">
    <cofactor evidence="8">
        <name>Fe(2+)</name>
        <dbReference type="ChEBI" id="CHEBI:29033"/>
    </cofactor>
    <text evidence="8">Binds 1 Fe(2+) ion per subunit.</text>
</comment>
<feature type="binding site" evidence="8">
    <location>
        <position position="968"/>
    </location>
    <ligand>
        <name>Fe cation</name>
        <dbReference type="ChEBI" id="CHEBI:24875"/>
        <note>catalytic</note>
    </ligand>
</feature>
<evidence type="ECO:0000256" key="1">
    <source>
        <dbReference type="ARBA" id="ARBA00004123"/>
    </source>
</evidence>
<evidence type="ECO:0000256" key="8">
    <source>
        <dbReference type="PIRSR" id="PIRSR604294-1"/>
    </source>
</evidence>
<dbReference type="GO" id="GO:0046872">
    <property type="term" value="F:metal ion binding"/>
    <property type="evidence" value="ECO:0007669"/>
    <property type="project" value="UniProtKB-KW"/>
</dbReference>
<comment type="caution">
    <text evidence="12">The sequence shown here is derived from an EMBL/GenBank/DDBJ whole genome shotgun (WGS) entry which is preliminary data.</text>
</comment>
<keyword evidence="6" id="KW-0508">mRNA splicing</keyword>
<evidence type="ECO:0000256" key="2">
    <source>
        <dbReference type="ARBA" id="ARBA00006787"/>
    </source>
</evidence>
<feature type="region of interest" description="Disordered" evidence="9">
    <location>
        <begin position="74"/>
        <end position="94"/>
    </location>
</feature>
<keyword evidence="7" id="KW-0539">Nucleus</keyword>
<keyword evidence="3" id="KW-0507">mRNA processing</keyword>
<dbReference type="GO" id="GO:0000398">
    <property type="term" value="P:mRNA splicing, via spliceosome"/>
    <property type="evidence" value="ECO:0007669"/>
    <property type="project" value="InterPro"/>
</dbReference>
<feature type="domain" description="Small nuclear ribonucleoprotein Prp3 C-terminal" evidence="10">
    <location>
        <begin position="423"/>
        <end position="542"/>
    </location>
</feature>
<comment type="subcellular location">
    <subcellularLocation>
        <location evidence="1">Nucleus</location>
    </subcellularLocation>
</comment>
<protein>
    <submittedName>
        <fullName evidence="12">Uncharacterized protein</fullName>
    </submittedName>
</protein>
<evidence type="ECO:0000259" key="10">
    <source>
        <dbReference type="Pfam" id="PF06544"/>
    </source>
</evidence>
<dbReference type="Pfam" id="PF03055">
    <property type="entry name" value="RPE65"/>
    <property type="match status" value="1"/>
</dbReference>
<evidence type="ECO:0000256" key="4">
    <source>
        <dbReference type="ARBA" id="ARBA00022723"/>
    </source>
</evidence>
<comment type="similarity">
    <text evidence="2">Belongs to the carotenoid oxygenase family.</text>
</comment>
<keyword evidence="13" id="KW-1185">Reference proteome</keyword>
<dbReference type="Pfam" id="PF06544">
    <property type="entry name" value="Prp3_C"/>
    <property type="match status" value="1"/>
</dbReference>
<evidence type="ECO:0000313" key="12">
    <source>
        <dbReference type="EMBL" id="KAK9808286.1"/>
    </source>
</evidence>
<gene>
    <name evidence="12" type="ORF">WJX73_007656</name>
</gene>
<feature type="region of interest" description="Disordered" evidence="9">
    <location>
        <begin position="125"/>
        <end position="166"/>
    </location>
</feature>
<dbReference type="AlphaFoldDB" id="A0AAW1P6R8"/>
<evidence type="ECO:0000256" key="9">
    <source>
        <dbReference type="SAM" id="MobiDB-lite"/>
    </source>
</evidence>
<dbReference type="InterPro" id="IPR027104">
    <property type="entry name" value="Prp3"/>
</dbReference>
<keyword evidence="5 8" id="KW-0408">Iron</keyword>
<dbReference type="EMBL" id="JALJOQ010000025">
    <property type="protein sequence ID" value="KAK9808286.1"/>
    <property type="molecule type" value="Genomic_DNA"/>
</dbReference>
<reference evidence="12 13" key="1">
    <citation type="journal article" date="2024" name="Nat. Commun.">
        <title>Phylogenomics reveals the evolutionary origins of lichenization in chlorophyte algae.</title>
        <authorList>
            <person name="Puginier C."/>
            <person name="Libourel C."/>
            <person name="Otte J."/>
            <person name="Skaloud P."/>
            <person name="Haon M."/>
            <person name="Grisel S."/>
            <person name="Petersen M."/>
            <person name="Berrin J.G."/>
            <person name="Delaux P.M."/>
            <person name="Dal Grande F."/>
            <person name="Keller J."/>
        </authorList>
    </citation>
    <scope>NUCLEOTIDE SEQUENCE [LARGE SCALE GENOMIC DNA]</scope>
    <source>
        <strain evidence="12 13">SAG 2036</strain>
    </source>
</reference>
<dbReference type="CDD" id="cd24162">
    <property type="entry name" value="Prp3_C"/>
    <property type="match status" value="1"/>
</dbReference>
<dbReference type="InterPro" id="IPR013881">
    <property type="entry name" value="Pre-mRNA_splic_Prp3_dom"/>
</dbReference>
<proteinExistence type="inferred from homology"/>